<reference evidence="2 4" key="2">
    <citation type="journal article" date="2013" name="Nature">
        <title>Insights into bilaterian evolution from three spiralian genomes.</title>
        <authorList>
            <person name="Simakov O."/>
            <person name="Marletaz F."/>
            <person name="Cho S.J."/>
            <person name="Edsinger-Gonzales E."/>
            <person name="Havlak P."/>
            <person name="Hellsten U."/>
            <person name="Kuo D.H."/>
            <person name="Larsson T."/>
            <person name="Lv J."/>
            <person name="Arendt D."/>
            <person name="Savage R."/>
            <person name="Osoegawa K."/>
            <person name="de Jong P."/>
            <person name="Grimwood J."/>
            <person name="Chapman J.A."/>
            <person name="Shapiro H."/>
            <person name="Aerts A."/>
            <person name="Otillar R.P."/>
            <person name="Terry A.Y."/>
            <person name="Boore J.L."/>
            <person name="Grigoriev I.V."/>
            <person name="Lindberg D.R."/>
            <person name="Seaver E.C."/>
            <person name="Weisblat D.A."/>
            <person name="Putnam N.H."/>
            <person name="Rokhsar D.S."/>
        </authorList>
    </citation>
    <scope>NUCLEOTIDE SEQUENCE</scope>
    <source>
        <strain evidence="2 4">I ESC-2004</strain>
    </source>
</reference>
<dbReference type="EnsemblMetazoa" id="CapteT91123">
    <property type="protein sequence ID" value="CapteP91123"/>
    <property type="gene ID" value="CapteG91123"/>
</dbReference>
<dbReference type="EMBL" id="KB310103">
    <property type="protein sequence ID" value="ELT92481.1"/>
    <property type="molecule type" value="Genomic_DNA"/>
</dbReference>
<dbReference type="Pfam" id="PF01833">
    <property type="entry name" value="TIG"/>
    <property type="match status" value="1"/>
</dbReference>
<evidence type="ECO:0000313" key="4">
    <source>
        <dbReference type="Proteomes" id="UP000014760"/>
    </source>
</evidence>
<dbReference type="InterPro" id="IPR013783">
    <property type="entry name" value="Ig-like_fold"/>
</dbReference>
<evidence type="ECO:0000259" key="1">
    <source>
        <dbReference type="Pfam" id="PF01833"/>
    </source>
</evidence>
<dbReference type="InterPro" id="IPR014756">
    <property type="entry name" value="Ig_E-set"/>
</dbReference>
<keyword evidence="4" id="KW-1185">Reference proteome</keyword>
<dbReference type="HOGENOM" id="CLU_2489671_0_0_1"/>
<name>R7TLQ5_CAPTE</name>
<reference evidence="4" key="1">
    <citation type="submission" date="2012-12" db="EMBL/GenBank/DDBJ databases">
        <authorList>
            <person name="Hellsten U."/>
            <person name="Grimwood J."/>
            <person name="Chapman J.A."/>
            <person name="Shapiro H."/>
            <person name="Aerts A."/>
            <person name="Otillar R.P."/>
            <person name="Terry A.Y."/>
            <person name="Boore J.L."/>
            <person name="Simakov O."/>
            <person name="Marletaz F."/>
            <person name="Cho S.-J."/>
            <person name="Edsinger-Gonzales E."/>
            <person name="Havlak P."/>
            <person name="Kuo D.-H."/>
            <person name="Larsson T."/>
            <person name="Lv J."/>
            <person name="Arendt D."/>
            <person name="Savage R."/>
            <person name="Osoegawa K."/>
            <person name="de Jong P."/>
            <person name="Lindberg D.R."/>
            <person name="Seaver E.C."/>
            <person name="Weisblat D.A."/>
            <person name="Putnam N.H."/>
            <person name="Grigoriev I.V."/>
            <person name="Rokhsar D.S."/>
        </authorList>
    </citation>
    <scope>NUCLEOTIDE SEQUENCE</scope>
    <source>
        <strain evidence="4">I ESC-2004</strain>
    </source>
</reference>
<dbReference type="OrthoDB" id="26242at2759"/>
<evidence type="ECO:0000313" key="2">
    <source>
        <dbReference type="EMBL" id="ELT92481.1"/>
    </source>
</evidence>
<dbReference type="SUPFAM" id="SSF81296">
    <property type="entry name" value="E set domains"/>
    <property type="match status" value="1"/>
</dbReference>
<proteinExistence type="predicted"/>
<accession>R7TLQ5</accession>
<organism evidence="2">
    <name type="scientific">Capitella teleta</name>
    <name type="common">Polychaete worm</name>
    <dbReference type="NCBI Taxonomy" id="283909"/>
    <lineage>
        <taxon>Eukaryota</taxon>
        <taxon>Metazoa</taxon>
        <taxon>Spiralia</taxon>
        <taxon>Lophotrochozoa</taxon>
        <taxon>Annelida</taxon>
        <taxon>Polychaeta</taxon>
        <taxon>Sedentaria</taxon>
        <taxon>Scolecida</taxon>
        <taxon>Capitellidae</taxon>
        <taxon>Capitella</taxon>
    </lineage>
</organism>
<dbReference type="Proteomes" id="UP000014760">
    <property type="component" value="Unassembled WGS sequence"/>
</dbReference>
<reference evidence="3" key="3">
    <citation type="submission" date="2015-06" db="UniProtKB">
        <authorList>
            <consortium name="EnsemblMetazoa"/>
        </authorList>
    </citation>
    <scope>IDENTIFICATION</scope>
</reference>
<protein>
    <recommendedName>
        <fullName evidence="1">IPT/TIG domain-containing protein</fullName>
    </recommendedName>
</protein>
<dbReference type="Gene3D" id="2.60.40.10">
    <property type="entry name" value="Immunoglobulins"/>
    <property type="match status" value="1"/>
</dbReference>
<feature type="non-terminal residue" evidence="2">
    <location>
        <position position="87"/>
    </location>
</feature>
<gene>
    <name evidence="2" type="ORF">CAPTEDRAFT_91123</name>
</gene>
<dbReference type="STRING" id="283909.R7TLQ5"/>
<evidence type="ECO:0000313" key="3">
    <source>
        <dbReference type="EnsemblMetazoa" id="CapteP91123"/>
    </source>
</evidence>
<sequence length="87" mass="9173">MSPEINGVSPRESTVDGGTKVTIRGENLGLKKEDVVGLYICGSNCLGSLEYISSHKLVVTTKAWKACTGNIVIETQSGGKAVSLVEF</sequence>
<dbReference type="OMA" id="CTIQFKS"/>
<feature type="domain" description="IPT/TIG" evidence="1">
    <location>
        <begin position="3"/>
        <end position="83"/>
    </location>
</feature>
<dbReference type="AlphaFoldDB" id="R7TLQ5"/>
<dbReference type="EMBL" id="AMQN01013289">
    <property type="status" value="NOT_ANNOTATED_CDS"/>
    <property type="molecule type" value="Genomic_DNA"/>
</dbReference>
<dbReference type="InterPro" id="IPR002909">
    <property type="entry name" value="IPT_dom"/>
</dbReference>